<dbReference type="Proteomes" id="UP000004080">
    <property type="component" value="Unassembled WGS sequence"/>
</dbReference>
<keyword evidence="1" id="KW-0472">Membrane</keyword>
<protein>
    <submittedName>
        <fullName evidence="2">Uncharacterized protein</fullName>
    </submittedName>
</protein>
<feature type="transmembrane region" description="Helical" evidence="1">
    <location>
        <begin position="32"/>
        <end position="51"/>
    </location>
</feature>
<evidence type="ECO:0000313" key="2">
    <source>
        <dbReference type="EMBL" id="EIT85453.1"/>
    </source>
</evidence>
<gene>
    <name evidence="2" type="ORF">A374_09458</name>
</gene>
<dbReference type="PATRIC" id="fig|1196324.3.peg.1930"/>
<dbReference type="EMBL" id="AKKV01000025">
    <property type="protein sequence ID" value="EIT85453.1"/>
    <property type="molecule type" value="Genomic_DNA"/>
</dbReference>
<dbReference type="STRING" id="1196324.A374_09458"/>
<sequence>MKSFETLRLLLTVALLVYGVPRLPWNIYEVGSLLFSVLWTLFLAITLVAQLQKNWLELKEIQNKEKCDLFSNEKERKPFLLKNY</sequence>
<keyword evidence="3" id="KW-1185">Reference proteome</keyword>
<name>I8UF86_9BACL</name>
<dbReference type="RefSeq" id="WP_007201978.1">
    <property type="nucleotide sequence ID" value="NZ_AKKV01000025.1"/>
</dbReference>
<dbReference type="AlphaFoldDB" id="I8UF86"/>
<keyword evidence="1" id="KW-0812">Transmembrane</keyword>
<organism evidence="2 3">
    <name type="scientific">Fictibacillus macauensis ZFHKF-1</name>
    <dbReference type="NCBI Taxonomy" id="1196324"/>
    <lineage>
        <taxon>Bacteria</taxon>
        <taxon>Bacillati</taxon>
        <taxon>Bacillota</taxon>
        <taxon>Bacilli</taxon>
        <taxon>Bacillales</taxon>
        <taxon>Fictibacillaceae</taxon>
        <taxon>Fictibacillus</taxon>
    </lineage>
</organism>
<evidence type="ECO:0000256" key="1">
    <source>
        <dbReference type="SAM" id="Phobius"/>
    </source>
</evidence>
<proteinExistence type="predicted"/>
<accession>I8UF86</accession>
<keyword evidence="1" id="KW-1133">Transmembrane helix</keyword>
<comment type="caution">
    <text evidence="2">The sequence shown here is derived from an EMBL/GenBank/DDBJ whole genome shotgun (WGS) entry which is preliminary data.</text>
</comment>
<reference evidence="2 3" key="1">
    <citation type="journal article" date="2012" name="J. Bacteriol.">
        <title>Genome of Bacillus macauensis ZFHKF-1, a Long-Chain-Forming Bacterium.</title>
        <authorList>
            <person name="Cai L."/>
            <person name="Zhang T."/>
        </authorList>
    </citation>
    <scope>NUCLEOTIDE SEQUENCE [LARGE SCALE GENOMIC DNA]</scope>
    <source>
        <strain evidence="2 3">ZFHKF-1</strain>
    </source>
</reference>
<evidence type="ECO:0000313" key="3">
    <source>
        <dbReference type="Proteomes" id="UP000004080"/>
    </source>
</evidence>